<dbReference type="InterPro" id="IPR050219">
    <property type="entry name" value="DnaG_primase"/>
</dbReference>
<dbReference type="SMART" id="SM00493">
    <property type="entry name" value="TOPRIM"/>
    <property type="match status" value="1"/>
</dbReference>
<dbReference type="GO" id="GO:0003899">
    <property type="term" value="F:DNA-directed RNA polymerase activity"/>
    <property type="evidence" value="ECO:0007669"/>
    <property type="project" value="UniProtKB-UniRule"/>
</dbReference>
<keyword evidence="2 9" id="KW-0639">Primosome</keyword>
<dbReference type="InterPro" id="IPR034154">
    <property type="entry name" value="TOPRIM_DnaG/twinkle"/>
</dbReference>
<evidence type="ECO:0000313" key="13">
    <source>
        <dbReference type="Proteomes" id="UP000198856"/>
    </source>
</evidence>
<evidence type="ECO:0000259" key="11">
    <source>
        <dbReference type="PROSITE" id="PS50880"/>
    </source>
</evidence>
<dbReference type="GO" id="GO:0000178">
    <property type="term" value="C:exosome (RNase complex)"/>
    <property type="evidence" value="ECO:0007669"/>
    <property type="project" value="InterPro"/>
</dbReference>
<name>A0A1G8U6E7_9EURY</name>
<keyword evidence="13" id="KW-1185">Reference proteome</keyword>
<dbReference type="InterPro" id="IPR020607">
    <property type="entry name" value="Primase_DnaG_arc"/>
</dbReference>
<evidence type="ECO:0000256" key="6">
    <source>
        <dbReference type="ARBA" id="ARBA00022723"/>
    </source>
</evidence>
<dbReference type="InterPro" id="IPR006171">
    <property type="entry name" value="TOPRIM_dom"/>
</dbReference>
<sequence length="443" mass="47336">MQSSAKYLIHATVRTSGVVERSDVVGAIFGQTEGLLGDDLDLRELQESSKLGRIDVDIDSEGGRSVGQVTISSGLDRVETAVLAAALETMDRVGPCRAECTVTSIEDARAAKRRELVERATELLTTLEDTTVTSDEIVQEVRKQARVEEITEYRGLPAGPRAASSDAIIVVEGRADVRRLLKYGIRNAIAVEGTDIPAEIAELTRDRNTTAFLDGDRGGDLILRELQQVGQLDYVAFAPTDQSVEDLGRTAIQSALRRKVPLEQVTDGQTAREAFGPTATEPDVIEDAAIDTEAIPDEQPAETPTVTDAEEPAEAADDSPDVEPSPETTAEQTETADEAEPAAPTTLVGHVEAVIDAETDSIRFLDDEFDTVEQADAEEAFDALAAADTVPSSLVIDGTLTQRLLDLAAQRGVGQIIAAETGEFVKQPTDVRVRTAADLKTGA</sequence>
<dbReference type="GO" id="GO:0006269">
    <property type="term" value="P:DNA replication, synthesis of primer"/>
    <property type="evidence" value="ECO:0007669"/>
    <property type="project" value="UniProtKB-UniRule"/>
</dbReference>
<dbReference type="GO" id="GO:0046872">
    <property type="term" value="F:metal ion binding"/>
    <property type="evidence" value="ECO:0007669"/>
    <property type="project" value="UniProtKB-KW"/>
</dbReference>
<keyword evidence="5 9" id="KW-0235">DNA replication</keyword>
<dbReference type="PANTHER" id="PTHR30313:SF2">
    <property type="entry name" value="DNA PRIMASE"/>
    <property type="match status" value="1"/>
</dbReference>
<proteinExistence type="inferred from homology"/>
<keyword evidence="8 9" id="KW-0804">Transcription</keyword>
<dbReference type="GO" id="GO:1990077">
    <property type="term" value="C:primosome complex"/>
    <property type="evidence" value="ECO:0007669"/>
    <property type="project" value="UniProtKB-KW"/>
</dbReference>
<dbReference type="EC" id="2.7.7.101" evidence="9"/>
<dbReference type="SUPFAM" id="SSF56731">
    <property type="entry name" value="DNA primase core"/>
    <property type="match status" value="1"/>
</dbReference>
<reference evidence="12 13" key="1">
    <citation type="submission" date="2016-10" db="EMBL/GenBank/DDBJ databases">
        <authorList>
            <person name="de Groot N.N."/>
        </authorList>
    </citation>
    <scope>NUCLEOTIDE SEQUENCE [LARGE SCALE GENOMIC DNA]</scope>
    <source>
        <strain evidence="12 13">IBRC-M10015</strain>
    </source>
</reference>
<dbReference type="CDD" id="cd01029">
    <property type="entry name" value="TOPRIM_primases"/>
    <property type="match status" value="1"/>
</dbReference>
<evidence type="ECO:0000256" key="8">
    <source>
        <dbReference type="ARBA" id="ARBA00023163"/>
    </source>
</evidence>
<keyword evidence="3 9" id="KW-0808">Transferase</keyword>
<protein>
    <recommendedName>
        <fullName evidence="9">DNA primase DnaG</fullName>
        <ecNumber evidence="9">2.7.7.101</ecNumber>
    </recommendedName>
</protein>
<evidence type="ECO:0000256" key="10">
    <source>
        <dbReference type="SAM" id="MobiDB-lite"/>
    </source>
</evidence>
<evidence type="ECO:0000256" key="1">
    <source>
        <dbReference type="ARBA" id="ARBA00022478"/>
    </source>
</evidence>
<evidence type="ECO:0000313" key="12">
    <source>
        <dbReference type="EMBL" id="SDJ49289.1"/>
    </source>
</evidence>
<dbReference type="GO" id="GO:0000428">
    <property type="term" value="C:DNA-directed RNA polymerase complex"/>
    <property type="evidence" value="ECO:0007669"/>
    <property type="project" value="UniProtKB-KW"/>
</dbReference>
<dbReference type="Proteomes" id="UP000198856">
    <property type="component" value="Unassembled WGS sequence"/>
</dbReference>
<accession>A0A1G8U6E7</accession>
<dbReference type="NCBIfam" id="NF003108">
    <property type="entry name" value="PRK04031.1-1"/>
    <property type="match status" value="1"/>
</dbReference>
<dbReference type="PANTHER" id="PTHR30313">
    <property type="entry name" value="DNA PRIMASE"/>
    <property type="match status" value="1"/>
</dbReference>
<evidence type="ECO:0000256" key="5">
    <source>
        <dbReference type="ARBA" id="ARBA00022705"/>
    </source>
</evidence>
<dbReference type="HAMAP" id="MF_00007">
    <property type="entry name" value="DNA_primase_DnaG_arc"/>
    <property type="match status" value="1"/>
</dbReference>
<comment type="function">
    <text evidence="9">RNA polymerase that catalyzes the synthesis of short RNA molecules used as primers for DNA polymerase during DNA replication.</text>
</comment>
<comment type="similarity">
    <text evidence="9">Belongs to the archaeal DnaG primase family.</text>
</comment>
<dbReference type="PROSITE" id="PS50880">
    <property type="entry name" value="TOPRIM"/>
    <property type="match status" value="1"/>
</dbReference>
<organism evidence="12 13">
    <name type="scientific">Halovenus aranensis</name>
    <dbReference type="NCBI Taxonomy" id="890420"/>
    <lineage>
        <taxon>Archaea</taxon>
        <taxon>Methanobacteriati</taxon>
        <taxon>Methanobacteriota</taxon>
        <taxon>Stenosarchaea group</taxon>
        <taxon>Halobacteria</taxon>
        <taxon>Halobacteriales</taxon>
        <taxon>Haloarculaceae</taxon>
        <taxon>Halovenus</taxon>
    </lineage>
</organism>
<keyword evidence="7" id="KW-0460">Magnesium</keyword>
<gene>
    <name evidence="9" type="primary">dnaG</name>
    <name evidence="12" type="ORF">SAMN05216226_10477</name>
</gene>
<dbReference type="EMBL" id="FNFC01000004">
    <property type="protein sequence ID" value="SDJ49289.1"/>
    <property type="molecule type" value="Genomic_DNA"/>
</dbReference>
<keyword evidence="4 9" id="KW-0548">Nucleotidyltransferase</keyword>
<dbReference type="AlphaFoldDB" id="A0A1G8U6E7"/>
<evidence type="ECO:0000256" key="3">
    <source>
        <dbReference type="ARBA" id="ARBA00022679"/>
    </source>
</evidence>
<feature type="compositionally biased region" description="Acidic residues" evidence="10">
    <location>
        <begin position="283"/>
        <end position="300"/>
    </location>
</feature>
<dbReference type="Pfam" id="PF13662">
    <property type="entry name" value="Toprim_4"/>
    <property type="match status" value="1"/>
</dbReference>
<comment type="catalytic activity">
    <reaction evidence="9">
        <text>ssDNA + n NTP = ssDNA/pppN(pN)n-1 hybrid + (n-1) diphosphate.</text>
        <dbReference type="EC" id="2.7.7.101"/>
    </reaction>
</comment>
<dbReference type="GO" id="GO:0008143">
    <property type="term" value="F:poly(A) binding"/>
    <property type="evidence" value="ECO:0007669"/>
    <property type="project" value="InterPro"/>
</dbReference>
<evidence type="ECO:0000256" key="7">
    <source>
        <dbReference type="ARBA" id="ARBA00022842"/>
    </source>
</evidence>
<comment type="subunit">
    <text evidence="9">Forms a ternary complex with MCM helicase and DNA.</text>
</comment>
<dbReference type="STRING" id="890420.SAMN05216226_10477"/>
<dbReference type="GO" id="GO:0005737">
    <property type="term" value="C:cytoplasm"/>
    <property type="evidence" value="ECO:0007669"/>
    <property type="project" value="TreeGrafter"/>
</dbReference>
<feature type="domain" description="Toprim" evidence="11">
    <location>
        <begin position="166"/>
        <end position="252"/>
    </location>
</feature>
<evidence type="ECO:0000256" key="9">
    <source>
        <dbReference type="HAMAP-Rule" id="MF_00007"/>
    </source>
</evidence>
<evidence type="ECO:0000256" key="4">
    <source>
        <dbReference type="ARBA" id="ARBA00022695"/>
    </source>
</evidence>
<dbReference type="Gene3D" id="3.40.1360.10">
    <property type="match status" value="1"/>
</dbReference>
<feature type="compositionally biased region" description="Acidic residues" evidence="10">
    <location>
        <begin position="308"/>
        <end position="321"/>
    </location>
</feature>
<keyword evidence="1 9" id="KW-0240">DNA-directed RNA polymerase</keyword>
<keyword evidence="6" id="KW-0479">Metal-binding</keyword>
<evidence type="ECO:0000256" key="2">
    <source>
        <dbReference type="ARBA" id="ARBA00022515"/>
    </source>
</evidence>
<dbReference type="OrthoDB" id="8643at2157"/>
<feature type="region of interest" description="Disordered" evidence="10">
    <location>
        <begin position="263"/>
        <end position="344"/>
    </location>
</feature>
<dbReference type="RefSeq" id="WP_092700148.1">
    <property type="nucleotide sequence ID" value="NZ_FNFC01000004.1"/>
</dbReference>